<reference evidence="2 3" key="1">
    <citation type="submission" date="2024-05" db="EMBL/GenBank/DDBJ databases">
        <authorList>
            <person name="Wallberg A."/>
        </authorList>
    </citation>
    <scope>NUCLEOTIDE SEQUENCE [LARGE SCALE GENOMIC DNA]</scope>
</reference>
<dbReference type="AlphaFoldDB" id="A0AAV2QX53"/>
<dbReference type="Pfam" id="PF05050">
    <property type="entry name" value="Methyltransf_21"/>
    <property type="match status" value="1"/>
</dbReference>
<dbReference type="PANTHER" id="PTHR34009:SF2">
    <property type="entry name" value="PROTEIN STAR"/>
    <property type="match status" value="1"/>
</dbReference>
<dbReference type="InterPro" id="IPR053202">
    <property type="entry name" value="EGF_Rcpt_Signaling_Reg"/>
</dbReference>
<dbReference type="GO" id="GO:0005794">
    <property type="term" value="C:Golgi apparatus"/>
    <property type="evidence" value="ECO:0007669"/>
    <property type="project" value="TreeGrafter"/>
</dbReference>
<accession>A0AAV2QX53</accession>
<dbReference type="Proteomes" id="UP001497623">
    <property type="component" value="Unassembled WGS sequence"/>
</dbReference>
<dbReference type="InterPro" id="IPR006342">
    <property type="entry name" value="FkbM_mtfrase"/>
</dbReference>
<keyword evidence="3" id="KW-1185">Reference proteome</keyword>
<dbReference type="GO" id="GO:0031902">
    <property type="term" value="C:late endosome membrane"/>
    <property type="evidence" value="ECO:0007669"/>
    <property type="project" value="TreeGrafter"/>
</dbReference>
<dbReference type="EMBL" id="CAXKWB010011413">
    <property type="protein sequence ID" value="CAL4101255.1"/>
    <property type="molecule type" value="Genomic_DNA"/>
</dbReference>
<comment type="caution">
    <text evidence="2">The sequence shown here is derived from an EMBL/GenBank/DDBJ whole genome shotgun (WGS) entry which is preliminary data.</text>
</comment>
<dbReference type="GO" id="GO:0016197">
    <property type="term" value="P:endosomal transport"/>
    <property type="evidence" value="ECO:0007669"/>
    <property type="project" value="TreeGrafter"/>
</dbReference>
<feature type="domain" description="Methyltransferase FkbM" evidence="1">
    <location>
        <begin position="4"/>
        <end position="58"/>
    </location>
</feature>
<gene>
    <name evidence="2" type="ORF">MNOR_LOCUS16968</name>
</gene>
<dbReference type="PANTHER" id="PTHR34009">
    <property type="entry name" value="PROTEIN STAR"/>
    <property type="match status" value="1"/>
</dbReference>
<evidence type="ECO:0000313" key="2">
    <source>
        <dbReference type="EMBL" id="CAL4101255.1"/>
    </source>
</evidence>
<evidence type="ECO:0000259" key="1">
    <source>
        <dbReference type="Pfam" id="PF05050"/>
    </source>
</evidence>
<protein>
    <recommendedName>
        <fullName evidence="1">Methyltransferase FkbM domain-containing protein</fullName>
    </recommendedName>
</protein>
<dbReference type="GO" id="GO:0006888">
    <property type="term" value="P:endoplasmic reticulum to Golgi vesicle-mediated transport"/>
    <property type="evidence" value="ECO:0007669"/>
    <property type="project" value="TreeGrafter"/>
</dbReference>
<dbReference type="GO" id="GO:0005886">
    <property type="term" value="C:plasma membrane"/>
    <property type="evidence" value="ECO:0007669"/>
    <property type="project" value="TreeGrafter"/>
</dbReference>
<organism evidence="2 3">
    <name type="scientific">Meganyctiphanes norvegica</name>
    <name type="common">Northern krill</name>
    <name type="synonym">Thysanopoda norvegica</name>
    <dbReference type="NCBI Taxonomy" id="48144"/>
    <lineage>
        <taxon>Eukaryota</taxon>
        <taxon>Metazoa</taxon>
        <taxon>Ecdysozoa</taxon>
        <taxon>Arthropoda</taxon>
        <taxon>Crustacea</taxon>
        <taxon>Multicrustacea</taxon>
        <taxon>Malacostraca</taxon>
        <taxon>Eumalacostraca</taxon>
        <taxon>Eucarida</taxon>
        <taxon>Euphausiacea</taxon>
        <taxon>Euphausiidae</taxon>
        <taxon>Meganyctiphanes</taxon>
    </lineage>
</organism>
<dbReference type="GO" id="GO:0005789">
    <property type="term" value="C:endoplasmic reticulum membrane"/>
    <property type="evidence" value="ECO:0007669"/>
    <property type="project" value="TreeGrafter"/>
</dbReference>
<proteinExistence type="predicted"/>
<evidence type="ECO:0000313" key="3">
    <source>
        <dbReference type="Proteomes" id="UP001497623"/>
    </source>
</evidence>
<sequence>MALNITTIDFLSLDVEGAEKAILRTFPWDKIYIRSFVMENNVGSFDYELVKEMNEKGFLILSHGGNSDYFFVRQDDPIMKNVDFQPTQEFLDSGSKIHILNPGRTKKRDPKSFL</sequence>
<name>A0AAV2QX53_MEGNR</name>